<gene>
    <name evidence="3" type="ORF">M0H32_25615</name>
</gene>
<dbReference type="Pfam" id="PF12146">
    <property type="entry name" value="Hydrolase_4"/>
    <property type="match status" value="1"/>
</dbReference>
<dbReference type="Proteomes" id="UP001431221">
    <property type="component" value="Unassembled WGS sequence"/>
</dbReference>
<dbReference type="RefSeq" id="WP_248159229.1">
    <property type="nucleotide sequence ID" value="NZ_JALNMJ010000027.1"/>
</dbReference>
<accession>A0ABT0H1J3</accession>
<dbReference type="GO" id="GO:0016787">
    <property type="term" value="F:hydrolase activity"/>
    <property type="evidence" value="ECO:0007669"/>
    <property type="project" value="UniProtKB-KW"/>
</dbReference>
<dbReference type="InterPro" id="IPR053145">
    <property type="entry name" value="AB_hydrolase_Est10"/>
</dbReference>
<dbReference type="InterPro" id="IPR022742">
    <property type="entry name" value="Hydrolase_4"/>
</dbReference>
<dbReference type="PANTHER" id="PTHR43265">
    <property type="entry name" value="ESTERASE ESTD"/>
    <property type="match status" value="1"/>
</dbReference>
<comment type="caution">
    <text evidence="3">The sequence shown here is derived from an EMBL/GenBank/DDBJ whole genome shotgun (WGS) entry which is preliminary data.</text>
</comment>
<dbReference type="Pfam" id="PF00561">
    <property type="entry name" value="Abhydrolase_1"/>
    <property type="match status" value="1"/>
</dbReference>
<evidence type="ECO:0000313" key="3">
    <source>
        <dbReference type="EMBL" id="MCK7615563.1"/>
    </source>
</evidence>
<protein>
    <submittedName>
        <fullName evidence="3">Alpha/beta fold hydrolase</fullName>
    </submittedName>
</protein>
<proteinExistence type="predicted"/>
<organism evidence="3 4">
    <name type="scientific">Roseibium sediminicola</name>
    <dbReference type="NCBI Taxonomy" id="2933272"/>
    <lineage>
        <taxon>Bacteria</taxon>
        <taxon>Pseudomonadati</taxon>
        <taxon>Pseudomonadota</taxon>
        <taxon>Alphaproteobacteria</taxon>
        <taxon>Hyphomicrobiales</taxon>
        <taxon>Stappiaceae</taxon>
        <taxon>Roseibium</taxon>
    </lineage>
</organism>
<evidence type="ECO:0000259" key="2">
    <source>
        <dbReference type="Pfam" id="PF12146"/>
    </source>
</evidence>
<dbReference type="Gene3D" id="3.40.50.1820">
    <property type="entry name" value="alpha/beta hydrolase"/>
    <property type="match status" value="2"/>
</dbReference>
<feature type="domain" description="Serine aminopeptidase S33" evidence="2">
    <location>
        <begin position="54"/>
        <end position="161"/>
    </location>
</feature>
<dbReference type="SUPFAM" id="SSF53474">
    <property type="entry name" value="alpha/beta-Hydrolases"/>
    <property type="match status" value="2"/>
</dbReference>
<name>A0ABT0H1J3_9HYPH</name>
<feature type="domain" description="AB hydrolase-1" evidence="1">
    <location>
        <begin position="320"/>
        <end position="479"/>
    </location>
</feature>
<sequence>MIDNQFETAPGEKSSPAHPYFFDGLAGYFHPAGGRTAILLLSPWGYEELCSRKSYRMLGEKLAASGYPCLRFDYPATGHSQGNPSELNHSNAWRGAVTSALAELRQHSGADRIVVVGQGIGASLAADLAQSEPVAGLVLLAPVAQGRAYLRELAAWTAMTQPTFLVSASDGPEGGLMAGGFVLSSATSEEIKALNLFKMKMPAKVPTLLLERKDHPGDDKLAQHLAASDVPADRMEFEGYVDYVSDPTLSIAPEATLDRIVEWVRGTFPSEEKMAPTAACRIPTGPLSDPGYREDLVRFGPGDMFFGALTRPHNGTPDTAVLFLNSGYDHAIGWARMTVGFSRALAADGAAVLRMDLAGIGESRYWPDQPPQVLYSDRQVDDVRAAIDWLQSHMKAERIILAGRCSGAYLTLLAAARDERVNGAFLINPRRLVWDPDEDVDQAIREPIQTLETYSRKIFDRETVKRVLSGEINPVSAGNKLSRALATKSDRVFAPVLRNFSRHHRLSMTLFNRLDALKERGIPVHLVYSVGDRGLTELDLWFGNDREGLAAYSNLTVSSIADADHNLTPLKSRQDVQALLRAFVFGSGGE</sequence>
<dbReference type="EMBL" id="JALNMJ010000027">
    <property type="protein sequence ID" value="MCK7615563.1"/>
    <property type="molecule type" value="Genomic_DNA"/>
</dbReference>
<keyword evidence="4" id="KW-1185">Reference proteome</keyword>
<evidence type="ECO:0000259" key="1">
    <source>
        <dbReference type="Pfam" id="PF00561"/>
    </source>
</evidence>
<evidence type="ECO:0000313" key="4">
    <source>
        <dbReference type="Proteomes" id="UP001431221"/>
    </source>
</evidence>
<dbReference type="PANTHER" id="PTHR43265:SF1">
    <property type="entry name" value="ESTERASE ESTD"/>
    <property type="match status" value="1"/>
</dbReference>
<dbReference type="InterPro" id="IPR029058">
    <property type="entry name" value="AB_hydrolase_fold"/>
</dbReference>
<keyword evidence="3" id="KW-0378">Hydrolase</keyword>
<reference evidence="3" key="1">
    <citation type="submission" date="2022-04" db="EMBL/GenBank/DDBJ databases">
        <title>Roseibium sp. CAU 1639 isolated from mud.</title>
        <authorList>
            <person name="Kim W."/>
        </authorList>
    </citation>
    <scope>NUCLEOTIDE SEQUENCE</scope>
    <source>
        <strain evidence="3">CAU 1639</strain>
    </source>
</reference>
<dbReference type="InterPro" id="IPR000073">
    <property type="entry name" value="AB_hydrolase_1"/>
</dbReference>